<keyword evidence="1" id="KW-0812">Transmembrane</keyword>
<evidence type="ECO:0000256" key="1">
    <source>
        <dbReference type="SAM" id="Phobius"/>
    </source>
</evidence>
<protein>
    <submittedName>
        <fullName evidence="2">Uncharacterized protein</fullName>
    </submittedName>
</protein>
<gene>
    <name evidence="2" type="ORF">JCM19274_11</name>
</gene>
<keyword evidence="1" id="KW-0472">Membrane</keyword>
<proteinExistence type="predicted"/>
<evidence type="ECO:0000313" key="3">
    <source>
        <dbReference type="Proteomes" id="UP000029643"/>
    </source>
</evidence>
<dbReference type="RefSeq" id="WP_042500678.1">
    <property type="nucleotide sequence ID" value="NZ_BBNU01000022.1"/>
</dbReference>
<comment type="caution">
    <text evidence="2">The sequence shown here is derived from an EMBL/GenBank/DDBJ whole genome shotgun (WGS) entry which is preliminary data.</text>
</comment>
<accession>A0A090X0M4</accession>
<dbReference type="AlphaFoldDB" id="A0A090X0M4"/>
<organism evidence="2 3">
    <name type="scientific">Algibacter lectus</name>
    <dbReference type="NCBI Taxonomy" id="221126"/>
    <lineage>
        <taxon>Bacteria</taxon>
        <taxon>Pseudomonadati</taxon>
        <taxon>Bacteroidota</taxon>
        <taxon>Flavobacteriia</taxon>
        <taxon>Flavobacteriales</taxon>
        <taxon>Flavobacteriaceae</taxon>
        <taxon>Algibacter</taxon>
    </lineage>
</organism>
<name>A0A090X0M4_9FLAO</name>
<feature type="transmembrane region" description="Helical" evidence="1">
    <location>
        <begin position="7"/>
        <end position="27"/>
    </location>
</feature>
<feature type="transmembrane region" description="Helical" evidence="1">
    <location>
        <begin position="70"/>
        <end position="87"/>
    </location>
</feature>
<dbReference type="Proteomes" id="UP000029643">
    <property type="component" value="Unassembled WGS sequence"/>
</dbReference>
<keyword evidence="1" id="KW-1133">Transmembrane helix</keyword>
<evidence type="ECO:0000313" key="2">
    <source>
        <dbReference type="EMBL" id="GAL82113.1"/>
    </source>
</evidence>
<feature type="transmembrane region" description="Helical" evidence="1">
    <location>
        <begin position="47"/>
        <end position="63"/>
    </location>
</feature>
<dbReference type="EMBL" id="BBNU01000022">
    <property type="protein sequence ID" value="GAL82113.1"/>
    <property type="molecule type" value="Genomic_DNA"/>
</dbReference>
<sequence>MFKGKKIGSFLNYQTIIFGFIILSFLFDFIDKVEIFYKIDFIKFNRYLKIVFVSYSFIFILCHKQYVLKTIKYAVYTFLIISVVFLLKFNYSNLYINEYLRYAFVFVTFPLIYYPYFNKDSEFFYRVYIILKSFIILNVIVIALGFIFEIKGFQSYSSGRFGFNGFILSQGGVTPYIYLSATIIFWLMKDKK</sequence>
<feature type="transmembrane region" description="Helical" evidence="1">
    <location>
        <begin position="129"/>
        <end position="148"/>
    </location>
</feature>
<feature type="transmembrane region" description="Helical" evidence="1">
    <location>
        <begin position="168"/>
        <end position="188"/>
    </location>
</feature>
<reference evidence="2 3" key="1">
    <citation type="journal article" date="2014" name="Genome Announc.">
        <title>Draft Genome Sequences of Marine Flavobacterium Algibacter lectus Strains SS8 and NR4.</title>
        <authorList>
            <person name="Takatani N."/>
            <person name="Nakanishi M."/>
            <person name="Meirelles P."/>
            <person name="Mino S."/>
            <person name="Suda W."/>
            <person name="Oshima K."/>
            <person name="Hattori M."/>
            <person name="Ohkuma M."/>
            <person name="Hosokawa M."/>
            <person name="Miyashita K."/>
            <person name="Thompson F.L."/>
            <person name="Niwa A."/>
            <person name="Sawabe T."/>
            <person name="Sawabe T."/>
        </authorList>
    </citation>
    <scope>NUCLEOTIDE SEQUENCE [LARGE SCALE GENOMIC DNA]</scope>
    <source>
        <strain evidence="3">JCM19274</strain>
    </source>
</reference>
<feature type="transmembrane region" description="Helical" evidence="1">
    <location>
        <begin position="99"/>
        <end position="117"/>
    </location>
</feature>